<keyword evidence="2" id="KW-1185">Reference proteome</keyword>
<name>A0ABN1ZYB2_9ACTN</name>
<sequence>MHTLADRRLRQADDLGEGGVGHATIALQLLDDPLVDVVKDGLGHVWILAQDPAVGN</sequence>
<proteinExistence type="predicted"/>
<gene>
    <name evidence="1" type="ORF">GCM10009827_021380</name>
</gene>
<reference evidence="1 2" key="1">
    <citation type="journal article" date="2019" name="Int. J. Syst. Evol. Microbiol.">
        <title>The Global Catalogue of Microorganisms (GCM) 10K type strain sequencing project: providing services to taxonomists for standard genome sequencing and annotation.</title>
        <authorList>
            <consortium name="The Broad Institute Genomics Platform"/>
            <consortium name="The Broad Institute Genome Sequencing Center for Infectious Disease"/>
            <person name="Wu L."/>
            <person name="Ma J."/>
        </authorList>
    </citation>
    <scope>NUCLEOTIDE SEQUENCE [LARGE SCALE GENOMIC DNA]</scope>
    <source>
        <strain evidence="1 2">JCM 15933</strain>
    </source>
</reference>
<organism evidence="1 2">
    <name type="scientific">Dactylosporangium maewongense</name>
    <dbReference type="NCBI Taxonomy" id="634393"/>
    <lineage>
        <taxon>Bacteria</taxon>
        <taxon>Bacillati</taxon>
        <taxon>Actinomycetota</taxon>
        <taxon>Actinomycetes</taxon>
        <taxon>Micromonosporales</taxon>
        <taxon>Micromonosporaceae</taxon>
        <taxon>Dactylosporangium</taxon>
    </lineage>
</organism>
<protein>
    <submittedName>
        <fullName evidence="1">Uncharacterized protein</fullName>
    </submittedName>
</protein>
<dbReference type="EMBL" id="BAAAQD010000003">
    <property type="protein sequence ID" value="GAA1507061.1"/>
    <property type="molecule type" value="Genomic_DNA"/>
</dbReference>
<accession>A0ABN1ZYB2</accession>
<evidence type="ECO:0000313" key="1">
    <source>
        <dbReference type="EMBL" id="GAA1507061.1"/>
    </source>
</evidence>
<dbReference type="Proteomes" id="UP001501470">
    <property type="component" value="Unassembled WGS sequence"/>
</dbReference>
<comment type="caution">
    <text evidence="1">The sequence shown here is derived from an EMBL/GenBank/DDBJ whole genome shotgun (WGS) entry which is preliminary data.</text>
</comment>
<evidence type="ECO:0000313" key="2">
    <source>
        <dbReference type="Proteomes" id="UP001501470"/>
    </source>
</evidence>